<keyword evidence="9" id="KW-1185">Reference proteome</keyword>
<evidence type="ECO:0000256" key="3">
    <source>
        <dbReference type="ARBA" id="ARBA00022741"/>
    </source>
</evidence>
<dbReference type="GO" id="GO:0004016">
    <property type="term" value="F:adenylate cyclase activity"/>
    <property type="evidence" value="ECO:0007669"/>
    <property type="project" value="TreeGrafter"/>
</dbReference>
<dbReference type="PANTHER" id="PTHR45627">
    <property type="entry name" value="ADENYLATE CYCLASE TYPE 1"/>
    <property type="match status" value="1"/>
</dbReference>
<name>A0A8J2PQW7_9HEXA</name>
<keyword evidence="5" id="KW-0472">Membrane</keyword>
<dbReference type="GO" id="GO:0000166">
    <property type="term" value="F:nucleotide binding"/>
    <property type="evidence" value="ECO:0007669"/>
    <property type="project" value="UniProtKB-KW"/>
</dbReference>
<keyword evidence="6" id="KW-0456">Lyase</keyword>
<evidence type="ECO:0000256" key="4">
    <source>
        <dbReference type="ARBA" id="ARBA00022989"/>
    </source>
</evidence>
<feature type="domain" description="Guanylate cyclase" evidence="7">
    <location>
        <begin position="1"/>
        <end position="120"/>
    </location>
</feature>
<accession>A0A8J2PQW7</accession>
<comment type="subcellular location">
    <subcellularLocation>
        <location evidence="1">Membrane</location>
    </subcellularLocation>
</comment>
<comment type="caution">
    <text evidence="8">The sequence shown here is derived from an EMBL/GenBank/DDBJ whole genome shotgun (WGS) entry which is preliminary data.</text>
</comment>
<evidence type="ECO:0000313" key="8">
    <source>
        <dbReference type="EMBL" id="CAG7824231.1"/>
    </source>
</evidence>
<reference evidence="8" key="1">
    <citation type="submission" date="2021-06" db="EMBL/GenBank/DDBJ databases">
        <authorList>
            <person name="Hodson N. C."/>
            <person name="Mongue J. A."/>
            <person name="Jaron S. K."/>
        </authorList>
    </citation>
    <scope>NUCLEOTIDE SEQUENCE</scope>
</reference>
<dbReference type="PANTHER" id="PTHR45627:SF12">
    <property type="entry name" value="ADENYLATE CYCLASE TYPE 2"/>
    <property type="match status" value="1"/>
</dbReference>
<keyword evidence="4" id="KW-1133">Transmembrane helix</keyword>
<dbReference type="GO" id="GO:0007189">
    <property type="term" value="P:adenylate cyclase-activating G protein-coupled receptor signaling pathway"/>
    <property type="evidence" value="ECO:0007669"/>
    <property type="project" value="TreeGrafter"/>
</dbReference>
<keyword evidence="3" id="KW-0547">Nucleotide-binding</keyword>
<dbReference type="GO" id="GO:0005886">
    <property type="term" value="C:plasma membrane"/>
    <property type="evidence" value="ECO:0007669"/>
    <property type="project" value="TreeGrafter"/>
</dbReference>
<organism evidence="8 9">
    <name type="scientific">Allacma fusca</name>
    <dbReference type="NCBI Taxonomy" id="39272"/>
    <lineage>
        <taxon>Eukaryota</taxon>
        <taxon>Metazoa</taxon>
        <taxon>Ecdysozoa</taxon>
        <taxon>Arthropoda</taxon>
        <taxon>Hexapoda</taxon>
        <taxon>Collembola</taxon>
        <taxon>Symphypleona</taxon>
        <taxon>Sminthuridae</taxon>
        <taxon>Allacma</taxon>
    </lineage>
</organism>
<dbReference type="EMBL" id="CAJVCH010532073">
    <property type="protein sequence ID" value="CAG7824231.1"/>
    <property type="molecule type" value="Genomic_DNA"/>
</dbReference>
<protein>
    <recommendedName>
        <fullName evidence="7">Guanylate cyclase domain-containing protein</fullName>
    </recommendedName>
</protein>
<dbReference type="OrthoDB" id="10006362at2759"/>
<dbReference type="PROSITE" id="PS50125">
    <property type="entry name" value="GUANYLATE_CYCLASE_2"/>
    <property type="match status" value="1"/>
</dbReference>
<feature type="non-terminal residue" evidence="8">
    <location>
        <position position="1"/>
    </location>
</feature>
<keyword evidence="2" id="KW-0812">Transmembrane</keyword>
<evidence type="ECO:0000256" key="5">
    <source>
        <dbReference type="ARBA" id="ARBA00023136"/>
    </source>
</evidence>
<proteinExistence type="predicted"/>
<dbReference type="InterPro" id="IPR001054">
    <property type="entry name" value="A/G_cyclase"/>
</dbReference>
<feature type="non-terminal residue" evidence="8">
    <location>
        <position position="120"/>
    </location>
</feature>
<dbReference type="AlphaFoldDB" id="A0A8J2PQW7"/>
<evidence type="ECO:0000259" key="7">
    <source>
        <dbReference type="PROSITE" id="PS50125"/>
    </source>
</evidence>
<evidence type="ECO:0000256" key="1">
    <source>
        <dbReference type="ARBA" id="ARBA00004370"/>
    </source>
</evidence>
<gene>
    <name evidence="8" type="ORF">AFUS01_LOCUS34400</name>
</gene>
<evidence type="ECO:0000313" key="9">
    <source>
        <dbReference type="Proteomes" id="UP000708208"/>
    </source>
</evidence>
<sequence>ALVDFDEVEKIKIIGSTYMAACGLEVRDPGRTSNASVTSDSYMPSMYYQQDQSSDVEDMTRRRKNLLVLIRFAASMMLRLQGINKDAFQDFQLRVGIDCGPVVAGVIGVQKPLYDIWGDT</sequence>
<evidence type="ECO:0000256" key="6">
    <source>
        <dbReference type="ARBA" id="ARBA00023239"/>
    </source>
</evidence>
<dbReference type="Proteomes" id="UP000708208">
    <property type="component" value="Unassembled WGS sequence"/>
</dbReference>
<evidence type="ECO:0000256" key="2">
    <source>
        <dbReference type="ARBA" id="ARBA00022692"/>
    </source>
</evidence>
<dbReference type="GO" id="GO:0009190">
    <property type="term" value="P:cyclic nucleotide biosynthetic process"/>
    <property type="evidence" value="ECO:0007669"/>
    <property type="project" value="InterPro"/>
</dbReference>
<dbReference type="Pfam" id="PF00211">
    <property type="entry name" value="Guanylate_cyc"/>
    <property type="match status" value="1"/>
</dbReference>
<dbReference type="GO" id="GO:0035556">
    <property type="term" value="P:intracellular signal transduction"/>
    <property type="evidence" value="ECO:0007669"/>
    <property type="project" value="InterPro"/>
</dbReference>
<dbReference type="CDD" id="cd07302">
    <property type="entry name" value="CHD"/>
    <property type="match status" value="1"/>
</dbReference>